<name>A0A139IQA4_9PEZI</name>
<dbReference type="EMBL" id="LFZO01000031">
    <property type="protein sequence ID" value="KXT16744.1"/>
    <property type="molecule type" value="Genomic_DNA"/>
</dbReference>
<sequence length="177" mass="19766">MHINLRNLSARFLSWLRSFWRRRRGRISTSPEALELQPRSSELPPEVEGQVSFELSRAVAFSASIGIRQPAVLAAVITQHADENEEVYGSDFCVVDSVQLIAGRLDLVPSSEPKETWSCRRKNEAVPCKSMPGLYMLIMKAESEINKDVWAIDSLLSGQCDAIRFLTDDSSTSIPSP</sequence>
<accession>A0A139IQA4</accession>
<gene>
    <name evidence="1" type="ORF">AC579_5275</name>
</gene>
<reference evidence="1 2" key="1">
    <citation type="submission" date="2015-07" db="EMBL/GenBank/DDBJ databases">
        <title>Comparative genomics of the Sigatoka disease complex on banana suggests a link between parallel evolutionary changes in Pseudocercospora fijiensis and Pseudocercospora eumusae and increased virulence on the banana host.</title>
        <authorList>
            <person name="Chang T.-C."/>
            <person name="Salvucci A."/>
            <person name="Crous P.W."/>
            <person name="Stergiopoulos I."/>
        </authorList>
    </citation>
    <scope>NUCLEOTIDE SEQUENCE [LARGE SCALE GENOMIC DNA]</scope>
    <source>
        <strain evidence="1 2">CBS 116634</strain>
    </source>
</reference>
<organism evidence="1 2">
    <name type="scientific">Pseudocercospora musae</name>
    <dbReference type="NCBI Taxonomy" id="113226"/>
    <lineage>
        <taxon>Eukaryota</taxon>
        <taxon>Fungi</taxon>
        <taxon>Dikarya</taxon>
        <taxon>Ascomycota</taxon>
        <taxon>Pezizomycotina</taxon>
        <taxon>Dothideomycetes</taxon>
        <taxon>Dothideomycetidae</taxon>
        <taxon>Mycosphaerellales</taxon>
        <taxon>Mycosphaerellaceae</taxon>
        <taxon>Pseudocercospora</taxon>
    </lineage>
</organism>
<proteinExistence type="predicted"/>
<evidence type="ECO:0000313" key="1">
    <source>
        <dbReference type="EMBL" id="KXT16744.1"/>
    </source>
</evidence>
<comment type="caution">
    <text evidence="1">The sequence shown here is derived from an EMBL/GenBank/DDBJ whole genome shotgun (WGS) entry which is preliminary data.</text>
</comment>
<dbReference type="Proteomes" id="UP000073492">
    <property type="component" value="Unassembled WGS sequence"/>
</dbReference>
<protein>
    <submittedName>
        <fullName evidence="1">Uncharacterized protein</fullName>
    </submittedName>
</protein>
<dbReference type="AlphaFoldDB" id="A0A139IQA4"/>
<keyword evidence="2" id="KW-1185">Reference proteome</keyword>
<evidence type="ECO:0000313" key="2">
    <source>
        <dbReference type="Proteomes" id="UP000073492"/>
    </source>
</evidence>